<reference evidence="1 2" key="1">
    <citation type="submission" date="2018-11" db="EMBL/GenBank/DDBJ databases">
        <title>Genome sequence of Saitozyma podzolica DSM 27192.</title>
        <authorList>
            <person name="Aliyu H."/>
            <person name="Gorte O."/>
            <person name="Ochsenreither K."/>
        </authorList>
    </citation>
    <scope>NUCLEOTIDE SEQUENCE [LARGE SCALE GENOMIC DNA]</scope>
    <source>
        <strain evidence="1 2">DSM 27192</strain>
    </source>
</reference>
<sequence>MPLGSLASPCTPGIASRKGIAWGTSPPSEDSSVLVLTTPGRHYVDVRFALSGPATEGVFWAFAGTVKYTAQIPPSSTSAPASAGSGSGSGLSTGWSRAMVGEWSHPMDSMGNYDGVDRADIFNLDNGDQVEFGTLENPDTGKVELFKEYWSKPDHGADELYPCVYARIEGEGETKGMVIRVGNLAQGIVQSQGKVQVVRWRKNAGAGERWEEDVRSDIGAAGRIPIAWVCEGERRVGERTKSDEISWVVEEVA</sequence>
<name>A0A427XT88_9TREE</name>
<gene>
    <name evidence="1" type="ORF">EHS25_006055</name>
</gene>
<organism evidence="1 2">
    <name type="scientific">Saitozyma podzolica</name>
    <dbReference type="NCBI Taxonomy" id="1890683"/>
    <lineage>
        <taxon>Eukaryota</taxon>
        <taxon>Fungi</taxon>
        <taxon>Dikarya</taxon>
        <taxon>Basidiomycota</taxon>
        <taxon>Agaricomycotina</taxon>
        <taxon>Tremellomycetes</taxon>
        <taxon>Tremellales</taxon>
        <taxon>Trimorphomycetaceae</taxon>
        <taxon>Saitozyma</taxon>
    </lineage>
</organism>
<dbReference type="AlphaFoldDB" id="A0A427XT88"/>
<dbReference type="InterPro" id="IPR043047">
    <property type="entry name" value="Hri1_N_sf"/>
</dbReference>
<evidence type="ECO:0000313" key="2">
    <source>
        <dbReference type="Proteomes" id="UP000279259"/>
    </source>
</evidence>
<proteinExistence type="predicted"/>
<accession>A0A427XT88</accession>
<evidence type="ECO:0008006" key="3">
    <source>
        <dbReference type="Google" id="ProtNLM"/>
    </source>
</evidence>
<dbReference type="Proteomes" id="UP000279259">
    <property type="component" value="Unassembled WGS sequence"/>
</dbReference>
<dbReference type="InterPro" id="IPR031818">
    <property type="entry name" value="Hri1"/>
</dbReference>
<keyword evidence="2" id="KW-1185">Reference proteome</keyword>
<dbReference type="Gene3D" id="2.40.128.320">
    <property type="entry name" value="Protein HRI1, N-terminal domain"/>
    <property type="match status" value="1"/>
</dbReference>
<dbReference type="OrthoDB" id="4045395at2759"/>
<protein>
    <recommendedName>
        <fullName evidence="3">Protein HRI1</fullName>
    </recommendedName>
</protein>
<dbReference type="EMBL" id="RSCD01000028">
    <property type="protein sequence ID" value="RSH82122.1"/>
    <property type="molecule type" value="Genomic_DNA"/>
</dbReference>
<evidence type="ECO:0000313" key="1">
    <source>
        <dbReference type="EMBL" id="RSH82122.1"/>
    </source>
</evidence>
<dbReference type="STRING" id="1890683.A0A427XT88"/>
<comment type="caution">
    <text evidence="1">The sequence shown here is derived from an EMBL/GenBank/DDBJ whole genome shotgun (WGS) entry which is preliminary data.</text>
</comment>
<dbReference type="Pfam" id="PF16815">
    <property type="entry name" value="HRI1"/>
    <property type="match status" value="1"/>
</dbReference>